<reference evidence="1" key="1">
    <citation type="submission" date="2021-06" db="EMBL/GenBank/DDBJ databases">
        <authorList>
            <person name="Hodson N. C."/>
            <person name="Mongue J. A."/>
            <person name="Jaron S. K."/>
        </authorList>
    </citation>
    <scope>NUCLEOTIDE SEQUENCE</scope>
</reference>
<dbReference type="EMBL" id="CAJVCH010370670">
    <property type="protein sequence ID" value="CAG7816447.1"/>
    <property type="molecule type" value="Genomic_DNA"/>
</dbReference>
<gene>
    <name evidence="1" type="ORF">AFUS01_LOCUS27066</name>
</gene>
<accession>A0A8J2PBD5</accession>
<comment type="caution">
    <text evidence="1">The sequence shown here is derived from an EMBL/GenBank/DDBJ whole genome shotgun (WGS) entry which is preliminary data.</text>
</comment>
<name>A0A8J2PBD5_9HEXA</name>
<dbReference type="AlphaFoldDB" id="A0A8J2PBD5"/>
<evidence type="ECO:0000313" key="2">
    <source>
        <dbReference type="Proteomes" id="UP000708208"/>
    </source>
</evidence>
<evidence type="ECO:0000313" key="1">
    <source>
        <dbReference type="EMBL" id="CAG7816447.1"/>
    </source>
</evidence>
<proteinExistence type="predicted"/>
<organism evidence="1 2">
    <name type="scientific">Allacma fusca</name>
    <dbReference type="NCBI Taxonomy" id="39272"/>
    <lineage>
        <taxon>Eukaryota</taxon>
        <taxon>Metazoa</taxon>
        <taxon>Ecdysozoa</taxon>
        <taxon>Arthropoda</taxon>
        <taxon>Hexapoda</taxon>
        <taxon>Collembola</taxon>
        <taxon>Symphypleona</taxon>
        <taxon>Sminthuridae</taxon>
        <taxon>Allacma</taxon>
    </lineage>
</organism>
<feature type="non-terminal residue" evidence="1">
    <location>
        <position position="1"/>
    </location>
</feature>
<keyword evidence="2" id="KW-1185">Reference proteome</keyword>
<dbReference type="Proteomes" id="UP000708208">
    <property type="component" value="Unassembled WGS sequence"/>
</dbReference>
<protein>
    <submittedName>
        <fullName evidence="1">Uncharacterized protein</fullName>
    </submittedName>
</protein>
<sequence>ITESIDLISVTNKWTYVLIAPTIQREAGLNIMDDPVYSNMNFTPSIGASSQAGKIGN</sequence>